<dbReference type="InterPro" id="IPR000847">
    <property type="entry name" value="LysR_HTH_N"/>
</dbReference>
<keyword evidence="3" id="KW-0238">DNA-binding</keyword>
<dbReference type="PANTHER" id="PTHR30419">
    <property type="entry name" value="HTH-TYPE TRANSCRIPTIONAL REGULATOR YBHD"/>
    <property type="match status" value="1"/>
</dbReference>
<dbReference type="HOGENOM" id="CLU_039613_6_0_5"/>
<dbReference type="PROSITE" id="PS50931">
    <property type="entry name" value="HTH_LYSR"/>
    <property type="match status" value="1"/>
</dbReference>
<evidence type="ECO:0000256" key="3">
    <source>
        <dbReference type="ARBA" id="ARBA00023125"/>
    </source>
</evidence>
<keyword evidence="2" id="KW-0805">Transcription regulation</keyword>
<dbReference type="FunFam" id="1.10.10.10:FF:000001">
    <property type="entry name" value="LysR family transcriptional regulator"/>
    <property type="match status" value="1"/>
</dbReference>
<evidence type="ECO:0000256" key="4">
    <source>
        <dbReference type="ARBA" id="ARBA00023163"/>
    </source>
</evidence>
<gene>
    <name evidence="6" type="ORF">Y88_0129</name>
</gene>
<dbReference type="InterPro" id="IPR036390">
    <property type="entry name" value="WH_DNA-bd_sf"/>
</dbReference>
<proteinExistence type="inferred from homology"/>
<dbReference type="GO" id="GO:0003700">
    <property type="term" value="F:DNA-binding transcription factor activity"/>
    <property type="evidence" value="ECO:0007669"/>
    <property type="project" value="InterPro"/>
</dbReference>
<dbReference type="Gene3D" id="1.10.10.10">
    <property type="entry name" value="Winged helix-like DNA-binding domain superfamily/Winged helix DNA-binding domain"/>
    <property type="match status" value="1"/>
</dbReference>
<dbReference type="SUPFAM" id="SSF46785">
    <property type="entry name" value="Winged helix' DNA-binding domain"/>
    <property type="match status" value="1"/>
</dbReference>
<dbReference type="EMBL" id="AEWJ01000044">
    <property type="protein sequence ID" value="EGD58077.1"/>
    <property type="molecule type" value="Genomic_DNA"/>
</dbReference>
<dbReference type="PANTHER" id="PTHR30419:SF2">
    <property type="entry name" value="LYSR FAMILY TRANSCRIPTIONAL REGULATOR"/>
    <property type="match status" value="1"/>
</dbReference>
<dbReference type="GO" id="GO:0003677">
    <property type="term" value="F:DNA binding"/>
    <property type="evidence" value="ECO:0007669"/>
    <property type="project" value="UniProtKB-KW"/>
</dbReference>
<dbReference type="InParanoid" id="F1ZB56"/>
<reference evidence="6 7" key="1">
    <citation type="journal article" date="2012" name="J. Bacteriol.">
        <title>Draft Genome Sequence of Novosphingobium nitrogenifigens Y88T.</title>
        <authorList>
            <person name="Strabala T.J."/>
            <person name="Macdonald L."/>
            <person name="Liu V."/>
            <person name="Smit A.M."/>
        </authorList>
    </citation>
    <scope>NUCLEOTIDE SEQUENCE [LARGE SCALE GENOMIC DNA]</scope>
    <source>
        <strain evidence="6 7">DSM 19370</strain>
    </source>
</reference>
<feature type="domain" description="HTH lysR-type" evidence="5">
    <location>
        <begin position="1"/>
        <end position="59"/>
    </location>
</feature>
<evidence type="ECO:0000256" key="2">
    <source>
        <dbReference type="ARBA" id="ARBA00023015"/>
    </source>
</evidence>
<dbReference type="FunCoup" id="F1ZB56">
    <property type="interactions" value="100"/>
</dbReference>
<dbReference type="InterPro" id="IPR005119">
    <property type="entry name" value="LysR_subst-bd"/>
</dbReference>
<evidence type="ECO:0000259" key="5">
    <source>
        <dbReference type="PROSITE" id="PS50931"/>
    </source>
</evidence>
<comment type="similarity">
    <text evidence="1">Belongs to the LysR transcriptional regulatory family.</text>
</comment>
<sequence length="325" mass="35757">MLHARLLSYLDEVVRQGSIRKAAERLNVAASAISRQILGLEQDLGVPLFDRSGRRLVLTAAGELVIRHVRETMRDMNRTLSLVEELKGLRRGSVTLALMSGLAANIIPRAVVEFREANPRVDVRLRLMTTGDQILDAVERGDAELGLGFDFPRRPTIRVAHSALGRLGAVVNPRHPLAQESELRLADCAAFPLVLADTSTAIRPYIDHAFASLSLDYRTIAETNSIEIMRHVAMASDGVVFLTPFDIEAERRDGRLAYVPIHEFSRHAQRLMVVESQRKPNALASVLAEKLKTMIDEAGYAGPIAMPSNETAELAIAEDTTPTDA</sequence>
<dbReference type="InterPro" id="IPR036388">
    <property type="entry name" value="WH-like_DNA-bd_sf"/>
</dbReference>
<dbReference type="RefSeq" id="WP_008067423.1">
    <property type="nucleotide sequence ID" value="NZ_AQWK01000006.1"/>
</dbReference>
<protein>
    <submittedName>
        <fullName evidence="6">Transcriptional regulator, LysR family</fullName>
    </submittedName>
</protein>
<comment type="caution">
    <text evidence="6">The sequence shown here is derived from an EMBL/GenBank/DDBJ whole genome shotgun (WGS) entry which is preliminary data.</text>
</comment>
<dbReference type="eggNOG" id="COG0583">
    <property type="taxonomic scope" value="Bacteria"/>
</dbReference>
<dbReference type="SUPFAM" id="SSF53850">
    <property type="entry name" value="Periplasmic binding protein-like II"/>
    <property type="match status" value="1"/>
</dbReference>
<evidence type="ECO:0000256" key="1">
    <source>
        <dbReference type="ARBA" id="ARBA00009437"/>
    </source>
</evidence>
<name>F1ZB56_9SPHN</name>
<organism evidence="6 7">
    <name type="scientific">Novosphingobium nitrogenifigens DSM 19370</name>
    <dbReference type="NCBI Taxonomy" id="983920"/>
    <lineage>
        <taxon>Bacteria</taxon>
        <taxon>Pseudomonadati</taxon>
        <taxon>Pseudomonadota</taxon>
        <taxon>Alphaproteobacteria</taxon>
        <taxon>Sphingomonadales</taxon>
        <taxon>Sphingomonadaceae</taxon>
        <taxon>Novosphingobium</taxon>
    </lineage>
</organism>
<dbReference type="GO" id="GO:0005829">
    <property type="term" value="C:cytosol"/>
    <property type="evidence" value="ECO:0007669"/>
    <property type="project" value="TreeGrafter"/>
</dbReference>
<dbReference type="Pfam" id="PF00126">
    <property type="entry name" value="HTH_1"/>
    <property type="match status" value="1"/>
</dbReference>
<dbReference type="InterPro" id="IPR050950">
    <property type="entry name" value="HTH-type_LysR_regulators"/>
</dbReference>
<evidence type="ECO:0000313" key="7">
    <source>
        <dbReference type="Proteomes" id="UP000004728"/>
    </source>
</evidence>
<dbReference type="STRING" id="983920.Y88_0129"/>
<dbReference type="Gene3D" id="3.40.190.290">
    <property type="match status" value="1"/>
</dbReference>
<dbReference type="Pfam" id="PF03466">
    <property type="entry name" value="LysR_substrate"/>
    <property type="match status" value="1"/>
</dbReference>
<dbReference type="PRINTS" id="PR00039">
    <property type="entry name" value="HTHLYSR"/>
</dbReference>
<keyword evidence="7" id="KW-1185">Reference proteome</keyword>
<dbReference type="AlphaFoldDB" id="F1ZB56"/>
<accession>F1ZB56</accession>
<keyword evidence="4" id="KW-0804">Transcription</keyword>
<dbReference type="Proteomes" id="UP000004728">
    <property type="component" value="Unassembled WGS sequence"/>
</dbReference>
<dbReference type="OrthoDB" id="8479357at2"/>
<evidence type="ECO:0000313" key="6">
    <source>
        <dbReference type="EMBL" id="EGD58077.1"/>
    </source>
</evidence>